<dbReference type="AlphaFoldDB" id="A0A364JVD3"/>
<dbReference type="PANTHER" id="PTHR30050">
    <property type="entry name" value="CHROMOSOMAL REPLICATION INITIATOR PROTEIN DNAA"/>
    <property type="match status" value="1"/>
</dbReference>
<protein>
    <submittedName>
        <fullName evidence="2">Regulatory inactivation of DnaA Hda protein</fullName>
    </submittedName>
</protein>
<name>A0A364JVD3_9HYPH</name>
<comment type="caution">
    <text evidence="2">The sequence shown here is derived from an EMBL/GenBank/DDBJ whole genome shotgun (WGS) entry which is preliminary data.</text>
</comment>
<dbReference type="InterPro" id="IPR055199">
    <property type="entry name" value="Hda_lid"/>
</dbReference>
<dbReference type="InterPro" id="IPR027417">
    <property type="entry name" value="P-loop_NTPase"/>
</dbReference>
<proteinExistence type="predicted"/>
<feature type="domain" description="Hda lid" evidence="1">
    <location>
        <begin position="192"/>
        <end position="236"/>
    </location>
</feature>
<dbReference type="EMBL" id="QLMK01000005">
    <property type="protein sequence ID" value="RAK29018.1"/>
    <property type="molecule type" value="Genomic_DNA"/>
</dbReference>
<gene>
    <name evidence="2" type="ORF">C7374_10566</name>
</gene>
<dbReference type="SUPFAM" id="SSF52540">
    <property type="entry name" value="P-loop containing nucleoside triphosphate hydrolases"/>
    <property type="match status" value="1"/>
</dbReference>
<dbReference type="NCBIfam" id="NF006571">
    <property type="entry name" value="PRK09087.1"/>
    <property type="match status" value="1"/>
</dbReference>
<accession>A0A364JVD3</accession>
<dbReference type="Gene3D" id="1.10.8.60">
    <property type="match status" value="1"/>
</dbReference>
<dbReference type="PANTHER" id="PTHR30050:SF5">
    <property type="entry name" value="DNAA REGULATORY INACTIVATOR HDA"/>
    <property type="match status" value="1"/>
</dbReference>
<evidence type="ECO:0000313" key="3">
    <source>
        <dbReference type="Proteomes" id="UP000249453"/>
    </source>
</evidence>
<dbReference type="GO" id="GO:0003688">
    <property type="term" value="F:DNA replication origin binding"/>
    <property type="evidence" value="ECO:0007669"/>
    <property type="project" value="TreeGrafter"/>
</dbReference>
<dbReference type="OrthoDB" id="7390113at2"/>
<evidence type="ECO:0000313" key="2">
    <source>
        <dbReference type="EMBL" id="RAK29018.1"/>
    </source>
</evidence>
<evidence type="ECO:0000259" key="1">
    <source>
        <dbReference type="Pfam" id="PF22688"/>
    </source>
</evidence>
<organism evidence="2 3">
    <name type="scientific">Falsochrobactrum ovis</name>
    <dbReference type="NCBI Taxonomy" id="1293442"/>
    <lineage>
        <taxon>Bacteria</taxon>
        <taxon>Pseudomonadati</taxon>
        <taxon>Pseudomonadota</taxon>
        <taxon>Alphaproteobacteria</taxon>
        <taxon>Hyphomicrobiales</taxon>
        <taxon>Brucellaceae</taxon>
        <taxon>Falsochrobactrum</taxon>
    </lineage>
</organism>
<keyword evidence="3" id="KW-1185">Reference proteome</keyword>
<dbReference type="GO" id="GO:0005886">
    <property type="term" value="C:plasma membrane"/>
    <property type="evidence" value="ECO:0007669"/>
    <property type="project" value="TreeGrafter"/>
</dbReference>
<dbReference type="Gene3D" id="3.40.50.300">
    <property type="entry name" value="P-loop containing nucleotide triphosphate hydrolases"/>
    <property type="match status" value="1"/>
</dbReference>
<dbReference type="GO" id="GO:0006270">
    <property type="term" value="P:DNA replication initiation"/>
    <property type="evidence" value="ECO:0007669"/>
    <property type="project" value="TreeGrafter"/>
</dbReference>
<dbReference type="Pfam" id="PF22688">
    <property type="entry name" value="Hda_lid"/>
    <property type="match status" value="1"/>
</dbReference>
<reference evidence="2 3" key="1">
    <citation type="submission" date="2018-06" db="EMBL/GenBank/DDBJ databases">
        <title>Genomic Encyclopedia of Type Strains, Phase IV (KMG-IV): sequencing the most valuable type-strain genomes for metagenomic binning, comparative biology and taxonomic classification.</title>
        <authorList>
            <person name="Goeker M."/>
        </authorList>
    </citation>
    <scope>NUCLEOTIDE SEQUENCE [LARGE SCALE GENOMIC DNA]</scope>
    <source>
        <strain evidence="2 3">DSM 26720</strain>
    </source>
</reference>
<dbReference type="Proteomes" id="UP000249453">
    <property type="component" value="Unassembled WGS sequence"/>
</dbReference>
<sequence>MQVKNNEIGNDREEWSRAEVKNAPRQIPLNLEHQPGYHRDDLIVTASNRAAVELVDRWPNWLTPVVVLAGPTGAGKTHLAEIWRSTTDALLVQPNSIDENTVASAAEHPVLIDDIGGEPFDETGLFHLINSVRQHAAQGPGPSLLMTSRQRPANWKVQLPDLASRLKAATVVEIAEPDDLLLSGVIHKLFADRQVSVEAHVVSYLVSRMERSLPFAIQLVDRLDQAALEQKSRITRTLAAQVVSQMNDSRG</sequence>
<dbReference type="RefSeq" id="WP_111575194.1">
    <property type="nucleotide sequence ID" value="NZ_JBHEEY010000004.1"/>
</dbReference>